<evidence type="ECO:0000313" key="7">
    <source>
        <dbReference type="Proteomes" id="UP000029120"/>
    </source>
</evidence>
<dbReference type="Gene3D" id="3.80.10.10">
    <property type="entry name" value="Ribonuclease Inhibitor"/>
    <property type="match status" value="2"/>
</dbReference>
<feature type="domain" description="TIR" evidence="5">
    <location>
        <begin position="56"/>
        <end position="221"/>
    </location>
</feature>
<evidence type="ECO:0000259" key="5">
    <source>
        <dbReference type="PROSITE" id="PS50104"/>
    </source>
</evidence>
<dbReference type="GO" id="GO:0006952">
    <property type="term" value="P:defense response"/>
    <property type="evidence" value="ECO:0007669"/>
    <property type="project" value="InterPro"/>
</dbReference>
<dbReference type="InterPro" id="IPR035897">
    <property type="entry name" value="Toll_tir_struct_dom_sf"/>
</dbReference>
<dbReference type="Pfam" id="PF00560">
    <property type="entry name" value="LRR_1"/>
    <property type="match status" value="2"/>
</dbReference>
<dbReference type="PANTHER" id="PTHR11017:SF483">
    <property type="entry name" value="TIR DOMAIN-CONTAINING PROTEIN"/>
    <property type="match status" value="1"/>
</dbReference>
<dbReference type="Pfam" id="PF01582">
    <property type="entry name" value="TIR"/>
    <property type="match status" value="1"/>
</dbReference>
<dbReference type="InterPro" id="IPR011713">
    <property type="entry name" value="Leu-rich_rpt_3"/>
</dbReference>
<proteinExistence type="predicted"/>
<dbReference type="GO" id="GO:0007165">
    <property type="term" value="P:signal transduction"/>
    <property type="evidence" value="ECO:0007669"/>
    <property type="project" value="InterPro"/>
</dbReference>
<dbReference type="Gene3D" id="1.10.8.430">
    <property type="entry name" value="Helical domain of apoptotic protease-activating factors"/>
    <property type="match status" value="1"/>
</dbReference>
<dbReference type="InterPro" id="IPR027417">
    <property type="entry name" value="P-loop_NTPase"/>
</dbReference>
<keyword evidence="1" id="KW-0433">Leucine-rich repeat</keyword>
<protein>
    <recommendedName>
        <fullName evidence="5">TIR domain-containing protein</fullName>
    </recommendedName>
</protein>
<evidence type="ECO:0000313" key="6">
    <source>
        <dbReference type="EMBL" id="KFK42368.1"/>
    </source>
</evidence>
<keyword evidence="4" id="KW-0812">Transmembrane</keyword>
<keyword evidence="4" id="KW-1133">Transmembrane helix</keyword>
<keyword evidence="3" id="KW-0520">NAD</keyword>
<dbReference type="InterPro" id="IPR000157">
    <property type="entry name" value="TIR_dom"/>
</dbReference>
<keyword evidence="4" id="KW-0472">Membrane</keyword>
<evidence type="ECO:0000256" key="2">
    <source>
        <dbReference type="ARBA" id="ARBA00022737"/>
    </source>
</evidence>
<dbReference type="OrthoDB" id="1048032at2759"/>
<dbReference type="Pfam" id="PF23282">
    <property type="entry name" value="WHD_ROQ1"/>
    <property type="match status" value="1"/>
</dbReference>
<sequence length="956" mass="109645">MAITFLYLVIVFFLAVFVGLRRFLQFLRKSETSSLTQIPIPVSDSSEEDSPSRSLWKYDVFLSFRGKDVRKSFISHLYKALTKEGIKAFHDDRELQRGDFICEGLEKGIDQSKFAIVVISKHYATSRWCLEELSLMVDLAVKKRLELIPVFYDIDPSDLKRINGCFSEDLENHKLRYDLETVCKWRLALAQVGNISGWDSKSRNDESELVQDVVRDLSERLFSHSSSDTDGLFGMISHFRSMESLLSMDSRDVRMVGIWGMGGIGKTTIAKFVCKRLSSKFDGVCLLENVKMEFEQYGSSYMRQKVLSEILRIKDLNSWDHGDPDVMRRRLRGKMVLLVLDNVDNIEQLQELVGSFEWFGPGSRIIITTRDKRVLEQHDVEHIYEVKPLRIIQGLQLFSKHAFKQPRPPKNSAELSIDIVKQLDGLPLAIRVAGAALYRRDMADWEHYLDLLRTNVNSSVSKALRESFEALNKQEKLIFLYVACCFNGKFMHRVSKVLDLLIVSGHRPLRSTLCIRILTEKSLISISTTKRLWVHDLLQDMARDIICEGKEENPWKRKMLWNFVDISNVFCENMGSEAVEVESLLLDMRKGKELCISPAIFERMYNLKLLKFYNISTAGESKICMPEGLVYLPMLRYLHWQAYTLKSLPSRFCTTYLVELNLPNSSVETLWNGTQDLGNLRRMNLRGCKRLLEIPDLSKATSLEKLNLDNCESLVELTDSVRHLNNLGILELSSCKKLKNLPNNINLRSLRTLHLEKCSSLEDFPFLSENVKTISLDETAIEEVPASIERLSHLKTLHLSGCKKLKNLPDTIRNMDSLTTLWLSECPNITLFPEVGDNIESLALKGTAIEEVPATIGDKSRLHYLNMSGCQRLKNLPPTLKNLTHLRFLFLRGCTNITERPETAGRLRALDLNGTSIVETSPSVQSDDEPLDMPRLAQYIFQSVKEHIRHQRSIKL</sequence>
<dbReference type="InterPro" id="IPR044974">
    <property type="entry name" value="Disease_R_plants"/>
</dbReference>
<dbReference type="Pfam" id="PF00931">
    <property type="entry name" value="NB-ARC"/>
    <property type="match status" value="1"/>
</dbReference>
<dbReference type="Proteomes" id="UP000029120">
    <property type="component" value="Chromosome 2"/>
</dbReference>
<dbReference type="eggNOG" id="ENOG502SWDE">
    <property type="taxonomic scope" value="Eukaryota"/>
</dbReference>
<dbReference type="SUPFAM" id="SSF52540">
    <property type="entry name" value="P-loop containing nucleoside triphosphate hydrolases"/>
    <property type="match status" value="1"/>
</dbReference>
<feature type="transmembrane region" description="Helical" evidence="4">
    <location>
        <begin position="6"/>
        <end position="24"/>
    </location>
</feature>
<dbReference type="Gene3D" id="3.40.50.10140">
    <property type="entry name" value="Toll/interleukin-1 receptor homology (TIR) domain"/>
    <property type="match status" value="1"/>
</dbReference>
<accession>A0A087HJR6</accession>
<dbReference type="PANTHER" id="PTHR11017">
    <property type="entry name" value="LEUCINE-RICH REPEAT-CONTAINING PROTEIN"/>
    <property type="match status" value="1"/>
</dbReference>
<dbReference type="PROSITE" id="PS50104">
    <property type="entry name" value="TIR"/>
    <property type="match status" value="1"/>
</dbReference>
<dbReference type="OMA" id="RSTLCIR"/>
<keyword evidence="2" id="KW-0677">Repeat</keyword>
<dbReference type="SUPFAM" id="SSF52200">
    <property type="entry name" value="Toll/Interleukin receptor TIR domain"/>
    <property type="match status" value="1"/>
</dbReference>
<dbReference type="SUPFAM" id="SSF52058">
    <property type="entry name" value="L domain-like"/>
    <property type="match status" value="1"/>
</dbReference>
<keyword evidence="7" id="KW-1185">Reference proteome</keyword>
<dbReference type="PRINTS" id="PR00364">
    <property type="entry name" value="DISEASERSIST"/>
</dbReference>
<dbReference type="Gene3D" id="3.40.50.300">
    <property type="entry name" value="P-loop containing nucleotide triphosphate hydrolases"/>
    <property type="match status" value="1"/>
</dbReference>
<dbReference type="InterPro" id="IPR002182">
    <property type="entry name" value="NB-ARC"/>
</dbReference>
<evidence type="ECO:0000256" key="4">
    <source>
        <dbReference type="SAM" id="Phobius"/>
    </source>
</evidence>
<evidence type="ECO:0000256" key="1">
    <source>
        <dbReference type="ARBA" id="ARBA00022614"/>
    </source>
</evidence>
<dbReference type="EMBL" id="CM002870">
    <property type="protein sequence ID" value="KFK42368.1"/>
    <property type="molecule type" value="Genomic_DNA"/>
</dbReference>
<evidence type="ECO:0000256" key="3">
    <source>
        <dbReference type="ARBA" id="ARBA00023027"/>
    </source>
</evidence>
<dbReference type="InterPro" id="IPR001611">
    <property type="entry name" value="Leu-rich_rpt"/>
</dbReference>
<dbReference type="InterPro" id="IPR042197">
    <property type="entry name" value="Apaf_helical"/>
</dbReference>
<name>A0A087HJR6_ARAAL</name>
<dbReference type="FunFam" id="3.40.50.10140:FF:000007">
    <property type="entry name" value="Disease resistance protein (TIR-NBS-LRR class)"/>
    <property type="match status" value="1"/>
</dbReference>
<dbReference type="AlphaFoldDB" id="A0A087HJR6"/>
<dbReference type="Gramene" id="KFK42368">
    <property type="protein sequence ID" value="KFK42368"/>
    <property type="gene ID" value="AALP_AA2G246600"/>
</dbReference>
<dbReference type="Pfam" id="PF07725">
    <property type="entry name" value="LRR_3"/>
    <property type="match status" value="1"/>
</dbReference>
<dbReference type="InterPro" id="IPR032675">
    <property type="entry name" value="LRR_dom_sf"/>
</dbReference>
<dbReference type="InterPro" id="IPR058192">
    <property type="entry name" value="WHD_ROQ1-like"/>
</dbReference>
<reference evidence="7" key="1">
    <citation type="journal article" date="2015" name="Nat. Plants">
        <title>Genome expansion of Arabis alpina linked with retrotransposition and reduced symmetric DNA methylation.</title>
        <authorList>
            <person name="Willing E.M."/>
            <person name="Rawat V."/>
            <person name="Mandakova T."/>
            <person name="Maumus F."/>
            <person name="James G.V."/>
            <person name="Nordstroem K.J."/>
            <person name="Becker C."/>
            <person name="Warthmann N."/>
            <person name="Chica C."/>
            <person name="Szarzynska B."/>
            <person name="Zytnicki M."/>
            <person name="Albani M.C."/>
            <person name="Kiefer C."/>
            <person name="Bergonzi S."/>
            <person name="Castaings L."/>
            <person name="Mateos J.L."/>
            <person name="Berns M.C."/>
            <person name="Bujdoso N."/>
            <person name="Piofczyk T."/>
            <person name="de Lorenzo L."/>
            <person name="Barrero-Sicilia C."/>
            <person name="Mateos I."/>
            <person name="Piednoel M."/>
            <person name="Hagmann J."/>
            <person name="Chen-Min-Tao R."/>
            <person name="Iglesias-Fernandez R."/>
            <person name="Schuster S.C."/>
            <person name="Alonso-Blanco C."/>
            <person name="Roudier F."/>
            <person name="Carbonero P."/>
            <person name="Paz-Ares J."/>
            <person name="Davis S.J."/>
            <person name="Pecinka A."/>
            <person name="Quesneville H."/>
            <person name="Colot V."/>
            <person name="Lysak M.A."/>
            <person name="Weigel D."/>
            <person name="Coupland G."/>
            <person name="Schneeberger K."/>
        </authorList>
    </citation>
    <scope>NUCLEOTIDE SEQUENCE [LARGE SCALE GENOMIC DNA]</scope>
    <source>
        <strain evidence="7">cv. Pajares</strain>
    </source>
</reference>
<dbReference type="SMART" id="SM00255">
    <property type="entry name" value="TIR"/>
    <property type="match status" value="1"/>
</dbReference>
<dbReference type="FunFam" id="3.80.10.10:FF:000386">
    <property type="entry name" value="Disease resistance protein RPS4"/>
    <property type="match status" value="1"/>
</dbReference>
<dbReference type="GO" id="GO:0043531">
    <property type="term" value="F:ADP binding"/>
    <property type="evidence" value="ECO:0007669"/>
    <property type="project" value="InterPro"/>
</dbReference>
<organism evidence="6 7">
    <name type="scientific">Arabis alpina</name>
    <name type="common">Alpine rock-cress</name>
    <dbReference type="NCBI Taxonomy" id="50452"/>
    <lineage>
        <taxon>Eukaryota</taxon>
        <taxon>Viridiplantae</taxon>
        <taxon>Streptophyta</taxon>
        <taxon>Embryophyta</taxon>
        <taxon>Tracheophyta</taxon>
        <taxon>Spermatophyta</taxon>
        <taxon>Magnoliopsida</taxon>
        <taxon>eudicotyledons</taxon>
        <taxon>Gunneridae</taxon>
        <taxon>Pentapetalae</taxon>
        <taxon>rosids</taxon>
        <taxon>malvids</taxon>
        <taxon>Brassicales</taxon>
        <taxon>Brassicaceae</taxon>
        <taxon>Arabideae</taxon>
        <taxon>Arabis</taxon>
    </lineage>
</organism>
<gene>
    <name evidence="6" type="ordered locus">AALP_Aa2g246600</name>
</gene>